<keyword evidence="2" id="KW-0812">Transmembrane</keyword>
<evidence type="ECO:0000313" key="3">
    <source>
        <dbReference type="EMBL" id="KAG7095878.1"/>
    </source>
</evidence>
<dbReference type="EMBL" id="CM032183">
    <property type="protein sequence ID" value="KAG7095878.1"/>
    <property type="molecule type" value="Genomic_DNA"/>
</dbReference>
<feature type="compositionally biased region" description="Low complexity" evidence="1">
    <location>
        <begin position="399"/>
        <end position="418"/>
    </location>
</feature>
<dbReference type="KEGG" id="more:E1B28_006568"/>
<reference evidence="3" key="1">
    <citation type="journal article" date="2021" name="Genome Biol. Evol.">
        <title>The assembled and annotated genome of the fairy-ring fungus Marasmius oreades.</title>
        <authorList>
            <person name="Hiltunen M."/>
            <person name="Ament-Velasquez S.L."/>
            <person name="Johannesson H."/>
        </authorList>
    </citation>
    <scope>NUCLEOTIDE SEQUENCE</scope>
    <source>
        <strain evidence="3">03SP1</strain>
    </source>
</reference>
<feature type="transmembrane region" description="Helical" evidence="2">
    <location>
        <begin position="315"/>
        <end position="338"/>
    </location>
</feature>
<dbReference type="OrthoDB" id="3052647at2759"/>
<organism evidence="3 4">
    <name type="scientific">Marasmius oreades</name>
    <name type="common">fairy-ring Marasmius</name>
    <dbReference type="NCBI Taxonomy" id="181124"/>
    <lineage>
        <taxon>Eukaryota</taxon>
        <taxon>Fungi</taxon>
        <taxon>Dikarya</taxon>
        <taxon>Basidiomycota</taxon>
        <taxon>Agaricomycotina</taxon>
        <taxon>Agaricomycetes</taxon>
        <taxon>Agaricomycetidae</taxon>
        <taxon>Agaricales</taxon>
        <taxon>Marasmiineae</taxon>
        <taxon>Marasmiaceae</taxon>
        <taxon>Marasmius</taxon>
    </lineage>
</organism>
<sequence length="527" mass="57572">MSDASNKEYPRRVVIDDTDTRIHYFPNPDAWSLDVGSFDDRGNYGPPYKRTMHGTNQSGASLSFTFEGNYILVRGAQDIRNDGNGKPPTWTCSLDGSPIPAFPFRDANRITHNDLCELGRISRRSHNLTINVTIEDPANQMFWLDYLEYVPLTGMNLDGSTLRIDSSDARVVYNNASAQWMELGGHMNGTGVAGGNLSLKFNGTSVSLYTYLEGSEKDWSPSSARYHIDNAADESITIPGSKHLSGSGNRSDFFNQLLFTSPDFLPGEHELTLSFDGVAQSGSPPIQWLVIDYFHVIVSGTNISSNGAGVPSTSVLVGAVAGGLVGLVAIGLSVYFFMKWRKQNRRLQSTPWYGGTSGGFGLGYSNHKYTVVTPFIPEEDSHPSPTAYDVSRRESSMGRSRPSISTRTRTTTTYPTSTNRHLSNASTSTSDPLISSSELTSFSPNRTSSQRPPTVLSPPNHSSESSPTYFDPDADFTSDSTNAGTRSTKDTGTPNVIHIRHEDSGIRLVPRGNDPLPHDLPPDYTPD</sequence>
<keyword evidence="4" id="KW-1185">Reference proteome</keyword>
<feature type="compositionally biased region" description="Polar residues" evidence="1">
    <location>
        <begin position="477"/>
        <end position="494"/>
    </location>
</feature>
<evidence type="ECO:0000256" key="1">
    <source>
        <dbReference type="SAM" id="MobiDB-lite"/>
    </source>
</evidence>
<feature type="compositionally biased region" description="Low complexity" evidence="1">
    <location>
        <begin position="426"/>
        <end position="437"/>
    </location>
</feature>
<dbReference type="RefSeq" id="XP_043012348.1">
    <property type="nucleotide sequence ID" value="XM_043151254.1"/>
</dbReference>
<accession>A0A9P7S8T5</accession>
<evidence type="ECO:0000313" key="4">
    <source>
        <dbReference type="Proteomes" id="UP001049176"/>
    </source>
</evidence>
<feature type="region of interest" description="Disordered" evidence="1">
    <location>
        <begin position="376"/>
        <end position="527"/>
    </location>
</feature>
<dbReference type="Proteomes" id="UP001049176">
    <property type="component" value="Chromosome 3"/>
</dbReference>
<evidence type="ECO:0008006" key="5">
    <source>
        <dbReference type="Google" id="ProtNLM"/>
    </source>
</evidence>
<keyword evidence="2" id="KW-0472">Membrane</keyword>
<protein>
    <recommendedName>
        <fullName evidence="5">Transmembrane protein</fullName>
    </recommendedName>
</protein>
<gene>
    <name evidence="3" type="ORF">E1B28_006568</name>
</gene>
<dbReference type="CDD" id="cd12087">
    <property type="entry name" value="TM_EGFR-like"/>
    <property type="match status" value="1"/>
</dbReference>
<dbReference type="GeneID" id="66075644"/>
<keyword evidence="2" id="KW-1133">Transmembrane helix</keyword>
<dbReference type="Gene3D" id="2.60.120.260">
    <property type="entry name" value="Galactose-binding domain-like"/>
    <property type="match status" value="1"/>
</dbReference>
<feature type="compositionally biased region" description="Polar residues" evidence="1">
    <location>
        <begin position="438"/>
        <end position="468"/>
    </location>
</feature>
<name>A0A9P7S8T5_9AGAR</name>
<dbReference type="AlphaFoldDB" id="A0A9P7S8T5"/>
<proteinExistence type="predicted"/>
<evidence type="ECO:0000256" key="2">
    <source>
        <dbReference type="SAM" id="Phobius"/>
    </source>
</evidence>
<comment type="caution">
    <text evidence="3">The sequence shown here is derived from an EMBL/GenBank/DDBJ whole genome shotgun (WGS) entry which is preliminary data.</text>
</comment>